<evidence type="ECO:0000313" key="2">
    <source>
        <dbReference type="Proteomes" id="UP000005856"/>
    </source>
</evidence>
<name>A6F4P0_9GAMM</name>
<proteinExistence type="predicted"/>
<dbReference type="STRING" id="443152.MDG893_13439"/>
<accession>A6F4P0</accession>
<comment type="caution">
    <text evidence="1">The sequence shown here is derived from an EMBL/GenBank/DDBJ whole genome shotgun (WGS) entry which is preliminary data.</text>
</comment>
<protein>
    <submittedName>
        <fullName evidence="1">Uncharacterized protein</fullName>
    </submittedName>
</protein>
<evidence type="ECO:0000313" key="1">
    <source>
        <dbReference type="EMBL" id="EDM46270.1"/>
    </source>
</evidence>
<organism evidence="1 2">
    <name type="scientific">Marinobacter algicola DG893</name>
    <dbReference type="NCBI Taxonomy" id="443152"/>
    <lineage>
        <taxon>Bacteria</taxon>
        <taxon>Pseudomonadati</taxon>
        <taxon>Pseudomonadota</taxon>
        <taxon>Gammaproteobacteria</taxon>
        <taxon>Pseudomonadales</taxon>
        <taxon>Marinobacteraceae</taxon>
        <taxon>Marinobacter</taxon>
    </lineage>
</organism>
<keyword evidence="2" id="KW-1185">Reference proteome</keyword>
<sequence length="165" mass="18314">MFVEVRRSGHQRKQGIGGRSQHTLNIAKVLVQRHLFHRAPTILQVETPGPFLQLFDELSGKLPAEAVRIIKHVRRTTKGEPGINESVLNKRQLIITGREGLGILKQLTGCAHGVAAIGQCQTQLLRNDLRPDRFMVVFQALGITISVGNTTVHNMASRGFHCTKQ</sequence>
<gene>
    <name evidence="1" type="ORF">MDG893_13439</name>
</gene>
<dbReference type="EMBL" id="ABCP01000046">
    <property type="protein sequence ID" value="EDM46270.1"/>
    <property type="molecule type" value="Genomic_DNA"/>
</dbReference>
<reference evidence="1 2" key="1">
    <citation type="submission" date="2007-06" db="EMBL/GenBank/DDBJ databases">
        <authorList>
            <person name="Green D."/>
            <person name="Ferriera S."/>
            <person name="Johnson J."/>
            <person name="Kravitz S."/>
            <person name="Beeson K."/>
            <person name="Sutton G."/>
            <person name="Rogers Y.-H."/>
            <person name="Friedman R."/>
            <person name="Frazier M."/>
            <person name="Venter J.C."/>
        </authorList>
    </citation>
    <scope>NUCLEOTIDE SEQUENCE [LARGE SCALE GENOMIC DNA]</scope>
    <source>
        <strain evidence="1 2">DG893</strain>
    </source>
</reference>
<dbReference type="AlphaFoldDB" id="A6F4P0"/>
<dbReference type="Proteomes" id="UP000005856">
    <property type="component" value="Unassembled WGS sequence"/>
</dbReference>